<keyword evidence="8" id="KW-1185">Reference proteome</keyword>
<evidence type="ECO:0000313" key="8">
    <source>
        <dbReference type="Proteomes" id="UP000597762"/>
    </source>
</evidence>
<dbReference type="OrthoDB" id="268428at2759"/>
<dbReference type="GO" id="GO:0005737">
    <property type="term" value="C:cytoplasm"/>
    <property type="evidence" value="ECO:0007669"/>
    <property type="project" value="UniProtKB-SubCell"/>
</dbReference>
<comment type="function">
    <text evidence="5">Non-catalytic component of the 20S core proteasome complex involved in the proteolytic degradation of most intracellular proteins. This complex plays numerous essential roles within the cell by associating with different regulatory particles. Associated with two 19S regulatory particles, forms the 26S proteasome and thus participates in the ATP-dependent degradation of ubiquitinated proteins. The 26S proteasome plays a key role in the maintenance of protein homeostasis by removing misfolded or damaged proteins that could impair cellular functions, and by removing proteins whose functions are no longer required. Associated with the PA200 or PA28, the 20S proteasome mediates ubiquitin-independent protein degradation. This type of proteolysis is required in several pathways including spermatogenesis (20S-PA200 complex) or generation of a subset of MHC class I-presented antigenic peptides (20S-PA28 complex).</text>
</comment>
<comment type="caution">
    <text evidence="7">The sequence shown here is derived from an EMBL/GenBank/DDBJ whole genome shotgun (WGS) entry which is preliminary data.</text>
</comment>
<comment type="subunit">
    <text evidence="1">The 26S proteasome consists of a 20S proteasome core and two 19S regulatory subunits. The 20S proteasome core is a barrel-shaped complex made of 28 subunits that are arranged in four stacked rings. The two outer rings are each formed by seven alpha subunits, and the two inner rings are formed by seven beta subunits. The proteolytic activity is exerted by three beta-subunits PSMB5, PSMB6 and PSMB7.</text>
</comment>
<dbReference type="PANTHER" id="PTHR32194">
    <property type="entry name" value="METALLOPROTEASE TLDD"/>
    <property type="match status" value="1"/>
</dbReference>
<evidence type="ECO:0000256" key="5">
    <source>
        <dbReference type="ARBA" id="ARBA00049625"/>
    </source>
</evidence>
<dbReference type="PROSITE" id="PS00854">
    <property type="entry name" value="PROTEASOME_BETA_1"/>
    <property type="match status" value="1"/>
</dbReference>
<keyword evidence="3 6" id="KW-0647">Proteasome</keyword>
<dbReference type="EMBL" id="CAHIKZ030004708">
    <property type="protein sequence ID" value="CAE1314309.1"/>
    <property type="molecule type" value="Genomic_DNA"/>
</dbReference>
<proteinExistence type="inferred from homology"/>
<dbReference type="InterPro" id="IPR016050">
    <property type="entry name" value="Proteasome_bsu_CS"/>
</dbReference>
<comment type="similarity">
    <text evidence="6">Belongs to the peptidase T1B family.</text>
</comment>
<dbReference type="CDD" id="cd03758">
    <property type="entry name" value="proteasome_beta_type_2"/>
    <property type="match status" value="1"/>
</dbReference>
<dbReference type="GO" id="GO:0005839">
    <property type="term" value="C:proteasome core complex"/>
    <property type="evidence" value="ECO:0007669"/>
    <property type="project" value="InterPro"/>
</dbReference>
<dbReference type="InterPro" id="IPR035206">
    <property type="entry name" value="Proteasome_beta2"/>
</dbReference>
<evidence type="ECO:0000313" key="7">
    <source>
        <dbReference type="EMBL" id="CAE1314309.1"/>
    </source>
</evidence>
<keyword evidence="4 6" id="KW-0539">Nucleus</keyword>
<comment type="subcellular location">
    <subcellularLocation>
        <location evidence="6">Cytoplasm</location>
    </subcellularLocation>
    <subcellularLocation>
        <location evidence="6">Nucleus</location>
    </subcellularLocation>
</comment>
<dbReference type="InterPro" id="IPR023333">
    <property type="entry name" value="Proteasome_suB-type"/>
</dbReference>
<evidence type="ECO:0000256" key="2">
    <source>
        <dbReference type="ARBA" id="ARBA00022490"/>
    </source>
</evidence>
<dbReference type="AlphaFoldDB" id="A0A812DZG8"/>
<accession>A0A812DZG8</accession>
<comment type="subunit">
    <text evidence="6">Component of the proteasome complex.</text>
</comment>
<keyword evidence="7" id="KW-0378">Hydrolase</keyword>
<sequence>MECLIGIKGSDYVLVASDTIAARSIIALKKDNDKMFKLSKKLMMLVTGEPGDTVQFAEYIAKNIQLYKMRNGYELSPTAASHFTRKNLADYLRTYSPYYVNLLLAGYDEKQGPALFYLDYLASLSEVPFAAHGYGAYFTLSIMDRYYRKDMTQSEAYDLLCQCVDEIKRRLIANLPSFHVRVIDKDGIHDLPTIHSNVIDN</sequence>
<evidence type="ECO:0000256" key="1">
    <source>
        <dbReference type="ARBA" id="ARBA00011656"/>
    </source>
</evidence>
<dbReference type="InterPro" id="IPR001353">
    <property type="entry name" value="Proteasome_sua/b"/>
</dbReference>
<evidence type="ECO:0000256" key="4">
    <source>
        <dbReference type="ARBA" id="ARBA00023242"/>
    </source>
</evidence>
<protein>
    <recommendedName>
        <fullName evidence="6">Proteasome subunit beta</fullName>
    </recommendedName>
</protein>
<comment type="function">
    <text evidence="6">Component of the proteasome, a multicatalytic proteinase complex which is characterized by its ability to cleave peptides with Arg, Phe, Tyr, Leu, and Glu adjacent to the leaving group at neutral or slightly basic pH. The proteasome has an ATP-dependent proteolytic activity.</text>
</comment>
<evidence type="ECO:0000256" key="3">
    <source>
        <dbReference type="ARBA" id="ARBA00022942"/>
    </source>
</evidence>
<dbReference type="GO" id="GO:0016787">
    <property type="term" value="F:hydrolase activity"/>
    <property type="evidence" value="ECO:0007669"/>
    <property type="project" value="UniProtKB-KW"/>
</dbReference>
<dbReference type="SUPFAM" id="SSF56235">
    <property type="entry name" value="N-terminal nucleophile aminohydrolases (Ntn hydrolases)"/>
    <property type="match status" value="1"/>
</dbReference>
<dbReference type="InterPro" id="IPR029055">
    <property type="entry name" value="Ntn_hydrolases_N"/>
</dbReference>
<dbReference type="GO" id="GO:0010498">
    <property type="term" value="P:proteasomal protein catabolic process"/>
    <property type="evidence" value="ECO:0007669"/>
    <property type="project" value="InterPro"/>
</dbReference>
<reference evidence="7" key="1">
    <citation type="submission" date="2021-01" db="EMBL/GenBank/DDBJ databases">
        <authorList>
            <person name="Li R."/>
            <person name="Bekaert M."/>
        </authorList>
    </citation>
    <scope>NUCLEOTIDE SEQUENCE</scope>
    <source>
        <strain evidence="7">Farmed</strain>
    </source>
</reference>
<dbReference type="PANTHER" id="PTHR32194:SF2">
    <property type="entry name" value="PROTEASOME SUBUNIT BETA TYPE-1"/>
    <property type="match status" value="1"/>
</dbReference>
<keyword evidence="2 6" id="KW-0963">Cytoplasm</keyword>
<dbReference type="Pfam" id="PF00227">
    <property type="entry name" value="Proteasome"/>
    <property type="match status" value="1"/>
</dbReference>
<evidence type="ECO:0000256" key="6">
    <source>
        <dbReference type="RuleBase" id="RU004203"/>
    </source>
</evidence>
<dbReference type="FunFam" id="3.60.20.10:FF:000008">
    <property type="entry name" value="Proteasome subunit beta type-4"/>
    <property type="match status" value="1"/>
</dbReference>
<dbReference type="GO" id="GO:0005634">
    <property type="term" value="C:nucleus"/>
    <property type="evidence" value="ECO:0007669"/>
    <property type="project" value="UniProtKB-SubCell"/>
</dbReference>
<name>A0A812DZG8_ACAPH</name>
<organism evidence="7 8">
    <name type="scientific">Acanthosepion pharaonis</name>
    <name type="common">Pharaoh cuttlefish</name>
    <name type="synonym">Sepia pharaonis</name>
    <dbReference type="NCBI Taxonomy" id="158019"/>
    <lineage>
        <taxon>Eukaryota</taxon>
        <taxon>Metazoa</taxon>
        <taxon>Spiralia</taxon>
        <taxon>Lophotrochozoa</taxon>
        <taxon>Mollusca</taxon>
        <taxon>Cephalopoda</taxon>
        <taxon>Coleoidea</taxon>
        <taxon>Decapodiformes</taxon>
        <taxon>Sepiida</taxon>
        <taxon>Sepiina</taxon>
        <taxon>Sepiidae</taxon>
        <taxon>Acanthosepion</taxon>
    </lineage>
</organism>
<dbReference type="Proteomes" id="UP000597762">
    <property type="component" value="Unassembled WGS sequence"/>
</dbReference>
<dbReference type="Gene3D" id="3.60.20.10">
    <property type="entry name" value="Glutamine Phosphoribosylpyrophosphate, subunit 1, domain 1"/>
    <property type="match status" value="1"/>
</dbReference>
<gene>
    <name evidence="7" type="ORF">SPHA_65286</name>
</gene>
<dbReference type="PROSITE" id="PS51476">
    <property type="entry name" value="PROTEASOME_BETA_2"/>
    <property type="match status" value="1"/>
</dbReference>